<accession>A0A1U7ZZ65</accession>
<dbReference type="GeneID" id="104595492"/>
<dbReference type="PANTHER" id="PTHR45287:SF4">
    <property type="entry name" value="OS03G0691500 PROTEIN"/>
    <property type="match status" value="1"/>
</dbReference>
<dbReference type="PANTHER" id="PTHR45287">
    <property type="entry name" value="OS03G0691500 PROTEIN"/>
    <property type="match status" value="1"/>
</dbReference>
<dbReference type="Proteomes" id="UP000189703">
    <property type="component" value="Unplaced"/>
</dbReference>
<evidence type="ECO:0000313" key="1">
    <source>
        <dbReference type="Proteomes" id="UP000189703"/>
    </source>
</evidence>
<keyword evidence="1" id="KW-1185">Reference proteome</keyword>
<dbReference type="AlphaFoldDB" id="A0A1U7ZZ65"/>
<evidence type="ECO:0000313" key="2">
    <source>
        <dbReference type="RefSeq" id="XP_010254536.1"/>
    </source>
</evidence>
<protein>
    <submittedName>
        <fullName evidence="2">Uncharacterized protein At4g38062</fullName>
    </submittedName>
</protein>
<proteinExistence type="predicted"/>
<gene>
    <name evidence="2" type="primary">LOC104595492</name>
</gene>
<sequence length="958" mass="111910">MDGFHKDEELDEIKTAMEKLKEDYRIKTELYESLRNSHNEQLIQIQEAKTQIEKQAQELNAKVEENSLLWQKCEDLKSTVQEKESVLRHLSSANDKLRADCGEKLHKLEGENRELLTALDEANMQSRDQEEKIRIYKDEIEGLKGLLSVSQKKCFDAQQRAQAPKELRQRDDLLLKLEEEKSKVDDQLKWKKEQFKHLEEAHQKIQDQFRASKREWELERSSLVDEICSLQTSLDSQTRISEDLQSRLKMCNQALAHEESRRKILELQLLESKASYENVFTKYEEAKSKIENLTIQRNEEIAALRNSLGGKAAMLKEMEFIRGQLEHENQDLRQSLRELQEANINKTGSASSLAKLRNKLKGLEQIHKDCFINLKAREAEWNSQIEKLAEELNECRSELDCKDKNVQKLQRELESCYSSISQSMLKNEELSVMLTVLHSSLSEAHSKLSNVMAETELSNKDTEEQIKLLKEQLEEKKSDLVKSHAEIKQEREKAESLAIRIESLDLIEKQHFLTQQELERFKAMLKESSELNEQSLKMQNALKEELRKVSDALDKINFELAEKSREEKETEFELDRWKSVAERLKVCLDENQEFRKEMEASLLAQAETEQTLKQEREKLIRALEDKEKRVDHLQQKIVLLKQELKVKETSTLAKTETEKAFEEEKEKLLLLVTEKDKSIDEFQQEVSWLEQEFARRELEGAILARTEAEKDFEKEKERLILIAEEKDQSIECLQQLVTSLKQDFTKSVKVAVLSELEEKQSEISMLHKAWEKIIRAMLLAEVEIQEKNLVIGELEDEINNFHKKLELQDNSLSHSTVRIKQLEAVLEGKQLEIEKIMDSLGSELRISKGLVEEIESEKILLLRDIKKLSSERETLLAHIEFLYDQINEFSNEEAELMGSLGRIVQKFDPEDGQQEMDLKGKDELYDSNRENVNKPLSTMMTKVEASHDVRSPFREVNN</sequence>
<dbReference type="STRING" id="4432.A0A1U7ZZ65"/>
<dbReference type="FunCoup" id="A0A1U7ZZ65">
    <property type="interactions" value="2148"/>
</dbReference>
<dbReference type="RefSeq" id="XP_010254536.1">
    <property type="nucleotide sequence ID" value="XM_010256234.1"/>
</dbReference>
<reference evidence="2" key="1">
    <citation type="submission" date="2025-08" db="UniProtKB">
        <authorList>
            <consortium name="RefSeq"/>
        </authorList>
    </citation>
    <scope>IDENTIFICATION</scope>
</reference>
<dbReference type="OrthoDB" id="685795at2759"/>
<organism evidence="1 2">
    <name type="scientific">Nelumbo nucifera</name>
    <name type="common">Sacred lotus</name>
    <dbReference type="NCBI Taxonomy" id="4432"/>
    <lineage>
        <taxon>Eukaryota</taxon>
        <taxon>Viridiplantae</taxon>
        <taxon>Streptophyta</taxon>
        <taxon>Embryophyta</taxon>
        <taxon>Tracheophyta</taxon>
        <taxon>Spermatophyta</taxon>
        <taxon>Magnoliopsida</taxon>
        <taxon>Proteales</taxon>
        <taxon>Nelumbonaceae</taxon>
        <taxon>Nelumbo</taxon>
    </lineage>
</organism>
<dbReference type="InterPro" id="IPR040262">
    <property type="entry name" value="At4g38062-like"/>
</dbReference>
<dbReference type="KEGG" id="nnu:104595492"/>
<dbReference type="OMA" id="EQVHKEC"/>
<name>A0A1U7ZZ65_NELNU</name>
<dbReference type="eggNOG" id="ENOG502QQVI">
    <property type="taxonomic scope" value="Eukaryota"/>
</dbReference>